<comment type="caution">
    <text evidence="1">The sequence shown here is derived from an EMBL/GenBank/DDBJ whole genome shotgun (WGS) entry which is preliminary data.</text>
</comment>
<dbReference type="AlphaFoldDB" id="A0A0F9CSL7"/>
<dbReference type="EMBL" id="LAZR01031900">
    <property type="protein sequence ID" value="KKL52423.1"/>
    <property type="molecule type" value="Genomic_DNA"/>
</dbReference>
<sequence>MLNTNDIGVLFQSMRAAYGHQWKHGQDAMPVWQNALRRFNPKRVMEAANKAVFRHKDFPPTIGQFLDIVDPPALPARPNTYLPAPDSTQAQRAAQLTMLKIVVKEGPITKFTLNLMKDLKNAIVREHGYKPVDPDFIDDLHNQLMGLVEKQAA</sequence>
<proteinExistence type="predicted"/>
<protein>
    <submittedName>
        <fullName evidence="1">Uncharacterized protein</fullName>
    </submittedName>
</protein>
<organism evidence="1">
    <name type="scientific">marine sediment metagenome</name>
    <dbReference type="NCBI Taxonomy" id="412755"/>
    <lineage>
        <taxon>unclassified sequences</taxon>
        <taxon>metagenomes</taxon>
        <taxon>ecological metagenomes</taxon>
    </lineage>
</organism>
<accession>A0A0F9CSL7</accession>
<reference evidence="1" key="1">
    <citation type="journal article" date="2015" name="Nature">
        <title>Complex archaea that bridge the gap between prokaryotes and eukaryotes.</title>
        <authorList>
            <person name="Spang A."/>
            <person name="Saw J.H."/>
            <person name="Jorgensen S.L."/>
            <person name="Zaremba-Niedzwiedzka K."/>
            <person name="Martijn J."/>
            <person name="Lind A.E."/>
            <person name="van Eijk R."/>
            <person name="Schleper C."/>
            <person name="Guy L."/>
            <person name="Ettema T.J."/>
        </authorList>
    </citation>
    <scope>NUCLEOTIDE SEQUENCE</scope>
</reference>
<evidence type="ECO:0000313" key="1">
    <source>
        <dbReference type="EMBL" id="KKL52423.1"/>
    </source>
</evidence>
<gene>
    <name evidence="1" type="ORF">LCGC14_2285610</name>
</gene>
<name>A0A0F9CSL7_9ZZZZ</name>